<proteinExistence type="predicted"/>
<dbReference type="GO" id="GO:0017004">
    <property type="term" value="P:cytochrome complex assembly"/>
    <property type="evidence" value="ECO:0007669"/>
    <property type="project" value="UniProtKB-KW"/>
</dbReference>
<keyword evidence="6" id="KW-0812">Transmembrane</keyword>
<dbReference type="SUPFAM" id="SSF52833">
    <property type="entry name" value="Thioredoxin-like"/>
    <property type="match status" value="1"/>
</dbReference>
<keyword evidence="9" id="KW-1185">Reference proteome</keyword>
<evidence type="ECO:0000256" key="2">
    <source>
        <dbReference type="ARBA" id="ARBA00022748"/>
    </source>
</evidence>
<name>A0A1G8R6N2_9BACI</name>
<dbReference type="PROSITE" id="PS51352">
    <property type="entry name" value="THIOREDOXIN_2"/>
    <property type="match status" value="1"/>
</dbReference>
<dbReference type="GO" id="GO:0016491">
    <property type="term" value="F:oxidoreductase activity"/>
    <property type="evidence" value="ECO:0007669"/>
    <property type="project" value="InterPro"/>
</dbReference>
<keyword evidence="5" id="KW-0676">Redox-active center</keyword>
<evidence type="ECO:0000256" key="4">
    <source>
        <dbReference type="ARBA" id="ARBA00023157"/>
    </source>
</evidence>
<dbReference type="NCBIfam" id="NF002854">
    <property type="entry name" value="PRK03147.1"/>
    <property type="match status" value="1"/>
</dbReference>
<dbReference type="InterPro" id="IPR036249">
    <property type="entry name" value="Thioredoxin-like_sf"/>
</dbReference>
<dbReference type="InterPro" id="IPR013766">
    <property type="entry name" value="Thioredoxin_domain"/>
</dbReference>
<evidence type="ECO:0000256" key="5">
    <source>
        <dbReference type="ARBA" id="ARBA00023284"/>
    </source>
</evidence>
<dbReference type="RefSeq" id="WP_091588136.1">
    <property type="nucleotide sequence ID" value="NZ_FNDU01000025.1"/>
</dbReference>
<dbReference type="EMBL" id="FNDU01000025">
    <property type="protein sequence ID" value="SDJ12503.1"/>
    <property type="molecule type" value="Genomic_DNA"/>
</dbReference>
<comment type="subcellular location">
    <subcellularLocation>
        <location evidence="1">Cell envelope</location>
    </subcellularLocation>
</comment>
<dbReference type="InterPro" id="IPR017937">
    <property type="entry name" value="Thioredoxin_CS"/>
</dbReference>
<dbReference type="PANTHER" id="PTHR42852:SF6">
    <property type="entry name" value="THIOL:DISULFIDE INTERCHANGE PROTEIN DSBE"/>
    <property type="match status" value="1"/>
</dbReference>
<gene>
    <name evidence="8" type="ORF">SAMN05216352_1259</name>
</gene>
<evidence type="ECO:0000313" key="9">
    <source>
        <dbReference type="Proteomes" id="UP000199017"/>
    </source>
</evidence>
<keyword evidence="6" id="KW-1133">Transmembrane helix</keyword>
<dbReference type="GO" id="GO:0030313">
    <property type="term" value="C:cell envelope"/>
    <property type="evidence" value="ECO:0007669"/>
    <property type="project" value="UniProtKB-SubCell"/>
</dbReference>
<reference evidence="8 9" key="1">
    <citation type="submission" date="2016-10" db="EMBL/GenBank/DDBJ databases">
        <authorList>
            <person name="de Groot N.N."/>
        </authorList>
    </citation>
    <scope>NUCLEOTIDE SEQUENCE [LARGE SCALE GENOMIC DNA]</scope>
    <source>
        <strain evidence="9">P4B,CCM 7963,CECT 7998,DSM 25260,IBRC-M 10614,KCTC 13821</strain>
    </source>
</reference>
<dbReference type="PROSITE" id="PS00194">
    <property type="entry name" value="THIOREDOXIN_1"/>
    <property type="match status" value="1"/>
</dbReference>
<dbReference type="PANTHER" id="PTHR42852">
    <property type="entry name" value="THIOL:DISULFIDE INTERCHANGE PROTEIN DSBE"/>
    <property type="match status" value="1"/>
</dbReference>
<keyword evidence="2" id="KW-0201">Cytochrome c-type biogenesis</keyword>
<sequence>MNKNRRRLYIRSSILGVIAVLIGYVFYSNFTGEDTLVKEGETAPNFKLRTLEGGTVELEDYRGQGVFLNFWGTYCPPCEKEFPYIENQYADYKEKGVEVLAVNVGESDLVVKRFVDRHSLSFPILMDEQKAVLDRYGVGPLPSTFLINKEGEVIDILTGGMTEEDIQEYMERIKPS</sequence>
<feature type="domain" description="Thioredoxin" evidence="7">
    <location>
        <begin position="37"/>
        <end position="175"/>
    </location>
</feature>
<evidence type="ECO:0000259" key="7">
    <source>
        <dbReference type="PROSITE" id="PS51352"/>
    </source>
</evidence>
<organism evidence="8 9">
    <name type="scientific">Alteribacillus bidgolensis</name>
    <dbReference type="NCBI Taxonomy" id="930129"/>
    <lineage>
        <taxon>Bacteria</taxon>
        <taxon>Bacillati</taxon>
        <taxon>Bacillota</taxon>
        <taxon>Bacilli</taxon>
        <taxon>Bacillales</taxon>
        <taxon>Bacillaceae</taxon>
        <taxon>Alteribacillus</taxon>
    </lineage>
</organism>
<evidence type="ECO:0000256" key="3">
    <source>
        <dbReference type="ARBA" id="ARBA00022968"/>
    </source>
</evidence>
<keyword evidence="4" id="KW-1015">Disulfide bond</keyword>
<dbReference type="Pfam" id="PF00578">
    <property type="entry name" value="AhpC-TSA"/>
    <property type="match status" value="1"/>
</dbReference>
<evidence type="ECO:0000313" key="8">
    <source>
        <dbReference type="EMBL" id="SDJ12503.1"/>
    </source>
</evidence>
<dbReference type="GO" id="GO:0016209">
    <property type="term" value="F:antioxidant activity"/>
    <property type="evidence" value="ECO:0007669"/>
    <property type="project" value="InterPro"/>
</dbReference>
<dbReference type="Gene3D" id="3.40.30.10">
    <property type="entry name" value="Glutaredoxin"/>
    <property type="match status" value="1"/>
</dbReference>
<dbReference type="Proteomes" id="UP000199017">
    <property type="component" value="Unassembled WGS sequence"/>
</dbReference>
<evidence type="ECO:0000256" key="6">
    <source>
        <dbReference type="SAM" id="Phobius"/>
    </source>
</evidence>
<dbReference type="InterPro" id="IPR000866">
    <property type="entry name" value="AhpC/TSA"/>
</dbReference>
<dbReference type="STRING" id="930129.SAMN05216352_1259"/>
<dbReference type="OrthoDB" id="25753at2"/>
<feature type="transmembrane region" description="Helical" evidence="6">
    <location>
        <begin position="9"/>
        <end position="27"/>
    </location>
</feature>
<protein>
    <submittedName>
        <fullName evidence="8">Peroxiredoxin</fullName>
    </submittedName>
</protein>
<dbReference type="CDD" id="cd02966">
    <property type="entry name" value="TlpA_like_family"/>
    <property type="match status" value="1"/>
</dbReference>
<evidence type="ECO:0000256" key="1">
    <source>
        <dbReference type="ARBA" id="ARBA00004196"/>
    </source>
</evidence>
<keyword evidence="3" id="KW-0735">Signal-anchor</keyword>
<dbReference type="InterPro" id="IPR050553">
    <property type="entry name" value="Thioredoxin_ResA/DsbE_sf"/>
</dbReference>
<keyword evidence="6" id="KW-0472">Membrane</keyword>
<accession>A0A1G8R6N2</accession>
<dbReference type="AlphaFoldDB" id="A0A1G8R6N2"/>